<keyword evidence="3" id="KW-0256">Endoplasmic reticulum</keyword>
<organism evidence="8 9">
    <name type="scientific">Mitosporidium daphniae</name>
    <dbReference type="NCBI Taxonomy" id="1485682"/>
    <lineage>
        <taxon>Eukaryota</taxon>
        <taxon>Fungi</taxon>
        <taxon>Fungi incertae sedis</taxon>
        <taxon>Microsporidia</taxon>
        <taxon>Mitosporidium</taxon>
    </lineage>
</organism>
<gene>
    <name evidence="8" type="ORF">DI09_43p50</name>
</gene>
<comment type="subcellular location">
    <subcellularLocation>
        <location evidence="1">Endoplasmic reticulum membrane</location>
        <topology evidence="1">Multi-pass membrane protein</topology>
    </subcellularLocation>
</comment>
<sequence>MSRSPFNWRGLEGSSKIDEYLNGIPDLDREAIEFTPEDEDQMLPFIDANSLQLVEGRTFSSFFSQGYRLVGIIANRLFWMRLGLLSISLIFLFIFSVVFYLFLYQWAVPRYLHSIPVFLDYSQQYPTANVSISSLLRPNQRYSFSLRLYVPDSPQNSQIGNFMVDFSLFNAKGTSIFHSKRPVIPHCQLRLLEHRPICF</sequence>
<dbReference type="GeneID" id="25259983"/>
<keyword evidence="5" id="KW-0443">Lipid metabolism</keyword>
<evidence type="ECO:0000256" key="1">
    <source>
        <dbReference type="ARBA" id="ARBA00004477"/>
    </source>
</evidence>
<dbReference type="GO" id="GO:0005789">
    <property type="term" value="C:endoplasmic reticulum membrane"/>
    <property type="evidence" value="ECO:0007669"/>
    <property type="project" value="UniProtKB-SubCell"/>
</dbReference>
<dbReference type="PANTHER" id="PTHR21212">
    <property type="entry name" value="BERNARDINELLI-SEIP CONGENITAL LIPODYSTROPHY 2 HOMOLOG BSCL2 PROTEIN"/>
    <property type="match status" value="1"/>
</dbReference>
<dbReference type="Proteomes" id="UP000029725">
    <property type="component" value="Unassembled WGS sequence"/>
</dbReference>
<keyword evidence="4 7" id="KW-1133">Transmembrane helix</keyword>
<keyword evidence="9" id="KW-1185">Reference proteome</keyword>
<dbReference type="OrthoDB" id="3990054at2759"/>
<evidence type="ECO:0008006" key="10">
    <source>
        <dbReference type="Google" id="ProtNLM"/>
    </source>
</evidence>
<evidence type="ECO:0000256" key="6">
    <source>
        <dbReference type="ARBA" id="ARBA00023136"/>
    </source>
</evidence>
<dbReference type="CDD" id="cd23995">
    <property type="entry name" value="Seipin_BSCL2_like"/>
    <property type="match status" value="1"/>
</dbReference>
<dbReference type="RefSeq" id="XP_013237582.1">
    <property type="nucleotide sequence ID" value="XM_013382128.1"/>
</dbReference>
<evidence type="ECO:0000256" key="7">
    <source>
        <dbReference type="SAM" id="Phobius"/>
    </source>
</evidence>
<reference evidence="8 9" key="1">
    <citation type="submission" date="2014-04" db="EMBL/GenBank/DDBJ databases">
        <title>A new species of microsporidia sheds light on the evolution of extreme parasitism.</title>
        <authorList>
            <person name="Haag K.L."/>
            <person name="James T.Y."/>
            <person name="Larsson R."/>
            <person name="Schaer T.M."/>
            <person name="Refardt D."/>
            <person name="Pombert J.-F."/>
            <person name="Ebert D."/>
        </authorList>
    </citation>
    <scope>NUCLEOTIDE SEQUENCE [LARGE SCALE GENOMIC DNA]</scope>
    <source>
        <strain evidence="8 9">UGP3</strain>
        <tissue evidence="8">Spores</tissue>
    </source>
</reference>
<comment type="caution">
    <text evidence="8">The sequence shown here is derived from an EMBL/GenBank/DDBJ whole genome shotgun (WGS) entry which is preliminary data.</text>
</comment>
<evidence type="ECO:0000256" key="4">
    <source>
        <dbReference type="ARBA" id="ARBA00022989"/>
    </source>
</evidence>
<dbReference type="Pfam" id="PF06775">
    <property type="entry name" value="Seipin"/>
    <property type="match status" value="1"/>
</dbReference>
<keyword evidence="2 7" id="KW-0812">Transmembrane</keyword>
<name>A0A098VQ61_9MICR</name>
<dbReference type="HOGENOM" id="CLU_1372508_0_0_1"/>
<dbReference type="PANTHER" id="PTHR21212:SF0">
    <property type="entry name" value="SEIPIN"/>
    <property type="match status" value="1"/>
</dbReference>
<keyword evidence="6 7" id="KW-0472">Membrane</keyword>
<dbReference type="GO" id="GO:0006629">
    <property type="term" value="P:lipid metabolic process"/>
    <property type="evidence" value="ECO:0007669"/>
    <property type="project" value="UniProtKB-KW"/>
</dbReference>
<evidence type="ECO:0000313" key="8">
    <source>
        <dbReference type="EMBL" id="KGG51130.1"/>
    </source>
</evidence>
<dbReference type="EMBL" id="JMKJ01000377">
    <property type="protein sequence ID" value="KGG51130.1"/>
    <property type="molecule type" value="Genomic_DNA"/>
</dbReference>
<proteinExistence type="predicted"/>
<dbReference type="VEuPathDB" id="MicrosporidiaDB:DI09_43p50"/>
<accession>A0A098VQ61</accession>
<protein>
    <recommendedName>
        <fullName evidence="10">Seipin</fullName>
    </recommendedName>
</protein>
<evidence type="ECO:0000313" key="9">
    <source>
        <dbReference type="Proteomes" id="UP000029725"/>
    </source>
</evidence>
<dbReference type="GO" id="GO:0140042">
    <property type="term" value="P:lipid droplet formation"/>
    <property type="evidence" value="ECO:0007669"/>
    <property type="project" value="UniProtKB-ARBA"/>
</dbReference>
<feature type="transmembrane region" description="Helical" evidence="7">
    <location>
        <begin position="82"/>
        <end position="107"/>
    </location>
</feature>
<evidence type="ECO:0000256" key="5">
    <source>
        <dbReference type="ARBA" id="ARBA00023098"/>
    </source>
</evidence>
<dbReference type="AlphaFoldDB" id="A0A098VQ61"/>
<evidence type="ECO:0000256" key="2">
    <source>
        <dbReference type="ARBA" id="ARBA00022692"/>
    </source>
</evidence>
<evidence type="ECO:0000256" key="3">
    <source>
        <dbReference type="ARBA" id="ARBA00022824"/>
    </source>
</evidence>
<dbReference type="InterPro" id="IPR009617">
    <property type="entry name" value="Seipin"/>
</dbReference>